<evidence type="ECO:0000313" key="2">
    <source>
        <dbReference type="EMBL" id="RJG04813.1"/>
    </source>
</evidence>
<keyword evidence="3" id="KW-1185">Reference proteome</keyword>
<dbReference type="InterPro" id="IPR029058">
    <property type="entry name" value="AB_hydrolase_fold"/>
</dbReference>
<dbReference type="Pfam" id="PF12146">
    <property type="entry name" value="Hydrolase_4"/>
    <property type="match status" value="1"/>
</dbReference>
<proteinExistence type="predicted"/>
<feature type="domain" description="Serine aminopeptidase S33" evidence="1">
    <location>
        <begin position="26"/>
        <end position="258"/>
    </location>
</feature>
<dbReference type="Gene3D" id="3.40.50.1820">
    <property type="entry name" value="alpha/beta hydrolase"/>
    <property type="match status" value="1"/>
</dbReference>
<evidence type="ECO:0000259" key="1">
    <source>
        <dbReference type="Pfam" id="PF12146"/>
    </source>
</evidence>
<comment type="caution">
    <text evidence="2">The sequence shown here is derived from an EMBL/GenBank/DDBJ whole genome shotgun (WGS) entry which is preliminary data.</text>
</comment>
<dbReference type="AlphaFoldDB" id="A0A418WXH5"/>
<name>A0A418WXH5_9BURK</name>
<dbReference type="InterPro" id="IPR051044">
    <property type="entry name" value="MAG_DAG_Lipase"/>
</dbReference>
<dbReference type="EMBL" id="QYUN01000002">
    <property type="protein sequence ID" value="RJG04813.1"/>
    <property type="molecule type" value="Genomic_DNA"/>
</dbReference>
<dbReference type="InterPro" id="IPR022742">
    <property type="entry name" value="Hydrolase_4"/>
</dbReference>
<sequence length="281" mass="30529">MSGPRDGQLSASDGTRLFIADWPVDNAQGGVVLMHGLGEHCGRYAHIARFFNECGWSVRSYDHRGHGRSEGARGDVPDEETILRDAQLVVDDFARQFDEPPLLLGHSMGGLFAARFATAALSPLRGLILSSPALAVPMSGMQKLLLKAMRAVAPGFGIPNGLQLRYLSHDSAVVAAYEKDPLVHPKISARLLGSMLAAIAFAHAHAATLAIPTLMVVADDDRLVDPAGSHAFFARLAPGVGTMHRYPGFYHELFNELEAQHVFDDVRQWLNRMESVESRVA</sequence>
<protein>
    <submittedName>
        <fullName evidence="2">Lysophospholipase</fullName>
    </submittedName>
</protein>
<reference evidence="2 3" key="1">
    <citation type="submission" date="2018-09" db="EMBL/GenBank/DDBJ databases">
        <authorList>
            <person name="Zhu H."/>
        </authorList>
    </citation>
    <scope>NUCLEOTIDE SEQUENCE [LARGE SCALE GENOMIC DNA]</scope>
    <source>
        <strain evidence="2 3">K2R10-39</strain>
    </source>
</reference>
<dbReference type="RefSeq" id="WP_119735980.1">
    <property type="nucleotide sequence ID" value="NZ_QYUN01000002.1"/>
</dbReference>
<organism evidence="2 3">
    <name type="scientific">Noviherbaspirillum cavernae</name>
    <dbReference type="NCBI Taxonomy" id="2320862"/>
    <lineage>
        <taxon>Bacteria</taxon>
        <taxon>Pseudomonadati</taxon>
        <taxon>Pseudomonadota</taxon>
        <taxon>Betaproteobacteria</taxon>
        <taxon>Burkholderiales</taxon>
        <taxon>Oxalobacteraceae</taxon>
        <taxon>Noviherbaspirillum</taxon>
    </lineage>
</organism>
<accession>A0A418WXH5</accession>
<dbReference type="Proteomes" id="UP000285190">
    <property type="component" value="Unassembled WGS sequence"/>
</dbReference>
<gene>
    <name evidence="2" type="ORF">D3870_01160</name>
</gene>
<dbReference type="PANTHER" id="PTHR11614">
    <property type="entry name" value="PHOSPHOLIPASE-RELATED"/>
    <property type="match status" value="1"/>
</dbReference>
<dbReference type="OrthoDB" id="9806902at2"/>
<evidence type="ECO:0000313" key="3">
    <source>
        <dbReference type="Proteomes" id="UP000285190"/>
    </source>
</evidence>
<dbReference type="SUPFAM" id="SSF53474">
    <property type="entry name" value="alpha/beta-Hydrolases"/>
    <property type="match status" value="1"/>
</dbReference>